<proteinExistence type="predicted"/>
<feature type="transmembrane region" description="Helical" evidence="1">
    <location>
        <begin position="267"/>
        <end position="288"/>
    </location>
</feature>
<sequence length="294" mass="31960">MKLLKLFIFILAGVVMAVPALASPFATEVVSATVTTTSTLYDDPESVLGKPTTWIKGSDVGGVDMAASMAYPAWNTDPDGNELIVTLSPGDQITVTFDHDIVDDPNNPYGIDFIVYGNDLYWGSGMVYSDTDMDEYYISTGGGWSDPGVVSVAQYEDGPWYTFTTGPYFDTTTYPTQAFAWDSENDTWGDELDWTKPVDPDLDPTEDFAGLSVAEVIDLYDGSAGGTGYDLADLYDLYGVELEWIRYIRVESNGTSYCEVDGFADVAAVPVPAAVWLLGSGLLGLFGIRRKMKV</sequence>
<evidence type="ECO:0000313" key="4">
    <source>
        <dbReference type="EMBL" id="BBO86527.1"/>
    </source>
</evidence>
<evidence type="ECO:0000259" key="3">
    <source>
        <dbReference type="Pfam" id="PF07589"/>
    </source>
</evidence>
<organism evidence="4 5">
    <name type="scientific">Desulfosarcina ovata subsp. sediminis</name>
    <dbReference type="NCBI Taxonomy" id="885957"/>
    <lineage>
        <taxon>Bacteria</taxon>
        <taxon>Pseudomonadati</taxon>
        <taxon>Thermodesulfobacteriota</taxon>
        <taxon>Desulfobacteria</taxon>
        <taxon>Desulfobacterales</taxon>
        <taxon>Desulfosarcinaceae</taxon>
        <taxon>Desulfosarcina</taxon>
    </lineage>
</organism>
<evidence type="ECO:0000256" key="2">
    <source>
        <dbReference type="SAM" id="SignalP"/>
    </source>
</evidence>
<dbReference type="Pfam" id="PF07589">
    <property type="entry name" value="PEP-CTERM"/>
    <property type="match status" value="1"/>
</dbReference>
<reference evidence="4 5" key="1">
    <citation type="submission" date="2019-11" db="EMBL/GenBank/DDBJ databases">
        <title>Comparative genomics of hydrocarbon-degrading Desulfosarcina strains.</title>
        <authorList>
            <person name="Watanabe M."/>
            <person name="Kojima H."/>
            <person name="Fukui M."/>
        </authorList>
    </citation>
    <scope>NUCLEOTIDE SEQUENCE [LARGE SCALE GENOMIC DNA]</scope>
    <source>
        <strain evidence="4 5">28bB2T</strain>
    </source>
</reference>
<dbReference type="AlphaFoldDB" id="A0A5K8A204"/>
<dbReference type="KEGG" id="dov:DSCO28_70930"/>
<keyword evidence="2" id="KW-0732">Signal</keyword>
<feature type="signal peptide" evidence="2">
    <location>
        <begin position="1"/>
        <end position="22"/>
    </location>
</feature>
<dbReference type="NCBIfam" id="TIGR03370">
    <property type="entry name" value="VPLPA-CTERM"/>
    <property type="match status" value="1"/>
</dbReference>
<gene>
    <name evidence="4" type="ORF">DSCO28_70930</name>
</gene>
<evidence type="ECO:0000256" key="1">
    <source>
        <dbReference type="SAM" id="Phobius"/>
    </source>
</evidence>
<evidence type="ECO:0000313" key="5">
    <source>
        <dbReference type="Proteomes" id="UP000425960"/>
    </source>
</evidence>
<dbReference type="InterPro" id="IPR022472">
    <property type="entry name" value="VPLPA-CTERM"/>
</dbReference>
<dbReference type="InterPro" id="IPR013424">
    <property type="entry name" value="Ice-binding_C"/>
</dbReference>
<dbReference type="Proteomes" id="UP000425960">
    <property type="component" value="Chromosome"/>
</dbReference>
<accession>A0A5K8A204</accession>
<name>A0A5K8A204_9BACT</name>
<protein>
    <recommendedName>
        <fullName evidence="3">Ice-binding protein C-terminal domain-containing protein</fullName>
    </recommendedName>
</protein>
<dbReference type="EMBL" id="AP021876">
    <property type="protein sequence ID" value="BBO86527.1"/>
    <property type="molecule type" value="Genomic_DNA"/>
</dbReference>
<keyword evidence="1" id="KW-1133">Transmembrane helix</keyword>
<feature type="chain" id="PRO_5024402581" description="Ice-binding protein C-terminal domain-containing protein" evidence="2">
    <location>
        <begin position="23"/>
        <end position="294"/>
    </location>
</feature>
<keyword evidence="1" id="KW-0472">Membrane</keyword>
<keyword evidence="1" id="KW-0812">Transmembrane</keyword>
<feature type="domain" description="Ice-binding protein C-terminal" evidence="3">
    <location>
        <begin position="268"/>
        <end position="291"/>
    </location>
</feature>